<sequence>MSFHSILPYSTTFIHPSGPLTPKTPWKNVGQFKGLPTEESLTHLKKFLYFVDTVRINNVSTNAICPRLFPFSLADRALEWLTAFPNAVITHTKVPAQILPSIQI</sequence>
<dbReference type="AlphaFoldDB" id="A0A371GFE4"/>
<comment type="caution">
    <text evidence="1">The sequence shown here is derived from an EMBL/GenBank/DDBJ whole genome shotgun (WGS) entry which is preliminary data.</text>
</comment>
<protein>
    <recommendedName>
        <fullName evidence="3">Retrotransposon gag domain-containing protein</fullName>
    </recommendedName>
</protein>
<name>A0A371GFE4_MUCPR</name>
<dbReference type="OrthoDB" id="1417698at2759"/>
<evidence type="ECO:0008006" key="3">
    <source>
        <dbReference type="Google" id="ProtNLM"/>
    </source>
</evidence>
<reference evidence="1" key="1">
    <citation type="submission" date="2018-05" db="EMBL/GenBank/DDBJ databases">
        <title>Draft genome of Mucuna pruriens seed.</title>
        <authorList>
            <person name="Nnadi N.E."/>
            <person name="Vos R."/>
            <person name="Hasami M.H."/>
            <person name="Devisetty U.K."/>
            <person name="Aguiy J.C."/>
        </authorList>
    </citation>
    <scope>NUCLEOTIDE SEQUENCE [LARGE SCALE GENOMIC DNA]</scope>
    <source>
        <strain evidence="1">JCA_2017</strain>
    </source>
</reference>
<evidence type="ECO:0000313" key="2">
    <source>
        <dbReference type="Proteomes" id="UP000257109"/>
    </source>
</evidence>
<evidence type="ECO:0000313" key="1">
    <source>
        <dbReference type="EMBL" id="RDX89277.1"/>
    </source>
</evidence>
<accession>A0A371GFE4</accession>
<proteinExistence type="predicted"/>
<feature type="non-terminal residue" evidence="1">
    <location>
        <position position="1"/>
    </location>
</feature>
<keyword evidence="2" id="KW-1185">Reference proteome</keyword>
<dbReference type="Proteomes" id="UP000257109">
    <property type="component" value="Unassembled WGS sequence"/>
</dbReference>
<gene>
    <name evidence="1" type="ORF">CR513_29020</name>
</gene>
<organism evidence="1 2">
    <name type="scientific">Mucuna pruriens</name>
    <name type="common">Velvet bean</name>
    <name type="synonym">Dolichos pruriens</name>
    <dbReference type="NCBI Taxonomy" id="157652"/>
    <lineage>
        <taxon>Eukaryota</taxon>
        <taxon>Viridiplantae</taxon>
        <taxon>Streptophyta</taxon>
        <taxon>Embryophyta</taxon>
        <taxon>Tracheophyta</taxon>
        <taxon>Spermatophyta</taxon>
        <taxon>Magnoliopsida</taxon>
        <taxon>eudicotyledons</taxon>
        <taxon>Gunneridae</taxon>
        <taxon>Pentapetalae</taxon>
        <taxon>rosids</taxon>
        <taxon>fabids</taxon>
        <taxon>Fabales</taxon>
        <taxon>Fabaceae</taxon>
        <taxon>Papilionoideae</taxon>
        <taxon>50 kb inversion clade</taxon>
        <taxon>NPAAA clade</taxon>
        <taxon>indigoferoid/millettioid clade</taxon>
        <taxon>Phaseoleae</taxon>
        <taxon>Mucuna</taxon>
    </lineage>
</organism>
<dbReference type="EMBL" id="QJKJ01005716">
    <property type="protein sequence ID" value="RDX89277.1"/>
    <property type="molecule type" value="Genomic_DNA"/>
</dbReference>